<dbReference type="EMBL" id="HACA01024073">
    <property type="protein sequence ID" value="CDW41434.1"/>
    <property type="molecule type" value="Transcribed_RNA"/>
</dbReference>
<feature type="non-terminal residue" evidence="2">
    <location>
        <position position="31"/>
    </location>
</feature>
<keyword evidence="1" id="KW-0812">Transmembrane</keyword>
<keyword evidence="1" id="KW-0472">Membrane</keyword>
<protein>
    <submittedName>
        <fullName evidence="2">Uncharacterized protein</fullName>
    </submittedName>
</protein>
<name>A0A0K2UT45_LEPSM</name>
<evidence type="ECO:0000313" key="2">
    <source>
        <dbReference type="EMBL" id="CDW41434.1"/>
    </source>
</evidence>
<evidence type="ECO:0000256" key="1">
    <source>
        <dbReference type="SAM" id="Phobius"/>
    </source>
</evidence>
<accession>A0A0K2UT45</accession>
<reference evidence="2" key="1">
    <citation type="submission" date="2014-05" db="EMBL/GenBank/DDBJ databases">
        <authorList>
            <person name="Chronopoulou M."/>
        </authorList>
    </citation>
    <scope>NUCLEOTIDE SEQUENCE</scope>
    <source>
        <tissue evidence="2">Whole organism</tissue>
    </source>
</reference>
<sequence>MIEGSNVYEILDRITFVIYIFFLMKTCHFRN</sequence>
<proteinExistence type="predicted"/>
<organism evidence="2">
    <name type="scientific">Lepeophtheirus salmonis</name>
    <name type="common">Salmon louse</name>
    <name type="synonym">Caligus salmonis</name>
    <dbReference type="NCBI Taxonomy" id="72036"/>
    <lineage>
        <taxon>Eukaryota</taxon>
        <taxon>Metazoa</taxon>
        <taxon>Ecdysozoa</taxon>
        <taxon>Arthropoda</taxon>
        <taxon>Crustacea</taxon>
        <taxon>Multicrustacea</taxon>
        <taxon>Hexanauplia</taxon>
        <taxon>Copepoda</taxon>
        <taxon>Siphonostomatoida</taxon>
        <taxon>Caligidae</taxon>
        <taxon>Lepeophtheirus</taxon>
    </lineage>
</organism>
<dbReference type="AlphaFoldDB" id="A0A0K2UT45"/>
<keyword evidence="1" id="KW-1133">Transmembrane helix</keyword>
<feature type="transmembrane region" description="Helical" evidence="1">
    <location>
        <begin position="6"/>
        <end position="24"/>
    </location>
</feature>